<reference evidence="4" key="4">
    <citation type="journal article" date="2019" name="Int. J. Syst. Evol. Microbiol.">
        <title>The Global Catalogue of Microorganisms (GCM) 10K type strain sequencing project: providing services to taxonomists for standard genome sequencing and annotation.</title>
        <authorList>
            <consortium name="The Broad Institute Genomics Platform"/>
            <consortium name="The Broad Institute Genome Sequencing Center for Infectious Disease"/>
            <person name="Wu L."/>
            <person name="Ma J."/>
        </authorList>
    </citation>
    <scope>NUCLEOTIDE SEQUENCE [LARGE SCALE GENOMIC DNA]</scope>
    <source>
        <strain evidence="4">CCM 8778</strain>
    </source>
</reference>
<evidence type="ECO:0000313" key="1">
    <source>
        <dbReference type="EMBL" id="GGH89978.1"/>
    </source>
</evidence>
<evidence type="ECO:0000313" key="3">
    <source>
        <dbReference type="Proteomes" id="UP000242861"/>
    </source>
</evidence>
<proteinExistence type="predicted"/>
<reference evidence="1" key="5">
    <citation type="submission" date="2024-05" db="EMBL/GenBank/DDBJ databases">
        <authorList>
            <person name="Sun Q."/>
            <person name="Sedlacek I."/>
        </authorList>
    </citation>
    <scope>NUCLEOTIDE SEQUENCE</scope>
    <source>
        <strain evidence="1">CCM 8778</strain>
    </source>
</reference>
<comment type="caution">
    <text evidence="2">The sequence shown here is derived from an EMBL/GenBank/DDBJ whole genome shotgun (WGS) entry which is preliminary data.</text>
</comment>
<protein>
    <submittedName>
        <fullName evidence="2">DUF4442 domain-containing protein</fullName>
    </submittedName>
</protein>
<gene>
    <name evidence="2" type="ORF">CW360_09680</name>
    <name evidence="1" type="ORF">GCM10007363_06380</name>
</gene>
<dbReference type="Proteomes" id="UP000655550">
    <property type="component" value="Unassembled WGS sequence"/>
</dbReference>
<dbReference type="InterPro" id="IPR027961">
    <property type="entry name" value="DUF4442"/>
</dbReference>
<dbReference type="Gene3D" id="3.10.129.10">
    <property type="entry name" value="Hotdog Thioesterase"/>
    <property type="match status" value="1"/>
</dbReference>
<reference evidence="2" key="3">
    <citation type="submission" date="2017-12" db="EMBL/GenBank/DDBJ databases">
        <authorList>
            <person name="Hurst M.R.H."/>
        </authorList>
    </citation>
    <scope>NUCLEOTIDE SEQUENCE [LARGE SCALE GENOMIC DNA]</scope>
    <source>
        <strain evidence="2">ZYSR67-Z</strain>
    </source>
</reference>
<dbReference type="Pfam" id="PF14539">
    <property type="entry name" value="DUF4442"/>
    <property type="match status" value="1"/>
</dbReference>
<accession>A0A2I0CNR8</accession>
<dbReference type="InterPro" id="IPR029069">
    <property type="entry name" value="HotDog_dom_sf"/>
</dbReference>
<sequence>MNKQRLARKARFLRWAMNFYPPYLGAGIRIQSLAADMRQIRVRMGLGWYNRNYVGTQFGGSLYSMTDPFFMLMIMENLGRDYIVWDKAANIEFVSPGKGPVFADFHIDEHLLEEIRQHTAAGDKYLPKLHVEVRDGAGTLVARVQKTLYVRRKPQARQAA</sequence>
<dbReference type="EMBL" id="BMDE01000002">
    <property type="protein sequence ID" value="GGH89978.1"/>
    <property type="molecule type" value="Genomic_DNA"/>
</dbReference>
<keyword evidence="4" id="KW-1185">Reference proteome</keyword>
<name>A0A2I0CNR8_9PSED</name>
<dbReference type="Proteomes" id="UP000242861">
    <property type="component" value="Unassembled WGS sequence"/>
</dbReference>
<dbReference type="AlphaFoldDB" id="A0A2I0CNR8"/>
<dbReference type="EMBL" id="PIYS01000018">
    <property type="protein sequence ID" value="PKF70791.1"/>
    <property type="molecule type" value="Genomic_DNA"/>
</dbReference>
<dbReference type="SUPFAM" id="SSF54637">
    <property type="entry name" value="Thioesterase/thiol ester dehydrase-isomerase"/>
    <property type="match status" value="1"/>
</dbReference>
<evidence type="ECO:0000313" key="4">
    <source>
        <dbReference type="Proteomes" id="UP000655550"/>
    </source>
</evidence>
<evidence type="ECO:0000313" key="2">
    <source>
        <dbReference type="EMBL" id="PKF70791.1"/>
    </source>
</evidence>
<organism evidence="2 3">
    <name type="scientific">Pseudomonas fluvialis</name>
    <dbReference type="NCBI Taxonomy" id="1793966"/>
    <lineage>
        <taxon>Bacteria</taxon>
        <taxon>Pseudomonadati</taxon>
        <taxon>Pseudomonadota</taxon>
        <taxon>Gammaproteobacteria</taxon>
        <taxon>Pseudomonadales</taxon>
        <taxon>Pseudomonadaceae</taxon>
        <taxon>Pseudomonas</taxon>
    </lineage>
</organism>
<dbReference type="RefSeq" id="WP_093984845.1">
    <property type="nucleotide sequence ID" value="NZ_BMDE01000002.1"/>
</dbReference>
<reference evidence="1" key="1">
    <citation type="journal article" date="2014" name="Int. J. Syst. Evol. Microbiol.">
        <title>Complete genome of a new Firmicutes species belonging to the dominant human colonic microbiota ('Ruminococcus bicirculans') reveals two chromosomes and a selective capacity to utilize plant glucans.</title>
        <authorList>
            <consortium name="NISC Comparative Sequencing Program"/>
            <person name="Wegmann U."/>
            <person name="Louis P."/>
            <person name="Goesmann A."/>
            <person name="Henrissat B."/>
            <person name="Duncan S.H."/>
            <person name="Flint H.J."/>
        </authorList>
    </citation>
    <scope>NUCLEOTIDE SEQUENCE</scope>
    <source>
        <strain evidence="1">CCM 8778</strain>
    </source>
</reference>
<reference evidence="3" key="2">
    <citation type="submission" date="2017-12" db="EMBL/GenBank/DDBJ databases">
        <authorList>
            <person name="Yu X.-Y."/>
        </authorList>
    </citation>
    <scope>NUCLEOTIDE SEQUENCE [LARGE SCALE GENOMIC DNA]</scope>
    <source>
        <strain evidence="3">ZYSR67-Z</strain>
    </source>
</reference>